<evidence type="ECO:0000313" key="13">
    <source>
        <dbReference type="EMBL" id="CAD6191462.1"/>
    </source>
</evidence>
<comment type="subunit">
    <text evidence="4">The holoenzyme is a dodecamer composed of 6 PCCA/alpha subunits and 6 PCCB/beta subunits.</text>
</comment>
<comment type="similarity">
    <text evidence="2">Belongs to the AccD/PCCB family.</text>
</comment>
<evidence type="ECO:0000259" key="12">
    <source>
        <dbReference type="PROSITE" id="PS51034"/>
    </source>
</evidence>
<dbReference type="InterPro" id="IPR051047">
    <property type="entry name" value="AccD/PCCB"/>
</dbReference>
<feature type="domain" description="CoA carboxyltransferase C-terminal" evidence="11">
    <location>
        <begin position="682"/>
        <end position="922"/>
    </location>
</feature>
<dbReference type="Gene3D" id="2.60.40.4100">
    <property type="entry name" value="Zona pellucida, ZP-C domain"/>
    <property type="match status" value="1"/>
</dbReference>
<dbReference type="AlphaFoldDB" id="A0A8S1H8L2"/>
<feature type="region of interest" description="Disordered" evidence="9">
    <location>
        <begin position="257"/>
        <end position="283"/>
    </location>
</feature>
<accession>A0A8S1H8L2</accession>
<comment type="catalytic activity">
    <reaction evidence="8">
        <text>propanoyl-CoA + hydrogencarbonate + ATP = (S)-methylmalonyl-CoA + ADP + phosphate + H(+)</text>
        <dbReference type="Rhea" id="RHEA:23720"/>
        <dbReference type="ChEBI" id="CHEBI:15378"/>
        <dbReference type="ChEBI" id="CHEBI:17544"/>
        <dbReference type="ChEBI" id="CHEBI:30616"/>
        <dbReference type="ChEBI" id="CHEBI:43474"/>
        <dbReference type="ChEBI" id="CHEBI:57327"/>
        <dbReference type="ChEBI" id="CHEBI:57392"/>
        <dbReference type="ChEBI" id="CHEBI:456216"/>
        <dbReference type="EC" id="6.4.1.3"/>
    </reaction>
    <physiologicalReaction direction="left-to-right" evidence="8">
        <dbReference type="Rhea" id="RHEA:23721"/>
    </physiologicalReaction>
</comment>
<feature type="domain" description="CoA carboxyltransferase N-terminal" evidence="10">
    <location>
        <begin position="422"/>
        <end position="678"/>
    </location>
</feature>
<evidence type="ECO:0000256" key="3">
    <source>
        <dbReference type="ARBA" id="ARBA00013050"/>
    </source>
</evidence>
<organism evidence="13 14">
    <name type="scientific">Caenorhabditis auriculariae</name>
    <dbReference type="NCBI Taxonomy" id="2777116"/>
    <lineage>
        <taxon>Eukaryota</taxon>
        <taxon>Metazoa</taxon>
        <taxon>Ecdysozoa</taxon>
        <taxon>Nematoda</taxon>
        <taxon>Chromadorea</taxon>
        <taxon>Rhabditida</taxon>
        <taxon>Rhabditina</taxon>
        <taxon>Rhabditomorpha</taxon>
        <taxon>Rhabditoidea</taxon>
        <taxon>Rhabditidae</taxon>
        <taxon>Peloderinae</taxon>
        <taxon>Caenorhabditis</taxon>
    </lineage>
</organism>
<dbReference type="EMBL" id="CAJGYM010000021">
    <property type="protein sequence ID" value="CAD6191462.1"/>
    <property type="molecule type" value="Genomic_DNA"/>
</dbReference>
<sequence length="928" mass="102864">MKESDCISIHPALFGGHVYVRGFFPHTYCHLNYCNNHVNAPFVLDVSYRGACNVRRKRNVESSSVSYDVTVVVQHHPFFVTSADRAYHLKCIYKQQEALVQQRLNVSELNTDILEQNHAPTCRYDVLSESLNGPTIKFAKVGDAVVHKWTCDSRDIGFLVHSCFVRDESGKDYVLVDERGCVTDEGLVPAIQYSEDQSTAFTVIRAFRFADQMMVHFTCQITVCRRAEQGCEGITPPTCHPVEFPPISVQYTENRPKYRPEKEGWTSTTARPTSTEPYSTPPPPKYPFMDMASKVYDTSSASINTRAGSKLPSRSDYGLEIKPIGPEGDGFHTETLSQIFASPTSEEALPLPNASYVYYAPQGECPEVIRREMRTKMEGLLLRLKPGRMFSRISSRLPTFSRSSSRILFQRALSSNISVKSLKSRRKKVKSARATALQGGGSKRIEAQHKKGKLTARERIHCLLDLDSFREYGQFMEHNCTDFGMQKEKYYGDSVVTGQGLIHGRTVFVFSQDFTVFGGSLSAVHAKKIVKIMKAAMRVGAPVIGLNDSGGARIQEGVDSLAGYADIFQANVLASGVVPQISLIMGPCAGGAVYSPALTDFTFMVRDTSYLFITGPDVVKTVTNEEVTQEQLGGAKTHTVTSGVAYGAFDNDVDALLNIRDLFAYLPQSNREKPPSIKADDPSDRVVKSLNHVIPLESTKAYNMKDVILALIDEEIFFEIMPDYAKNIVVGFARMNGRSVGIVANNPKFSAGCLDINSSVKGARFVRFCDAFNIPLITLVDVPGFLPGTAQEYGGIIRHGAKLLYAFAEATVPKITVITRKAYGGAYDVMASKHLRGDINYAWPSAEIAVMGAKGAVSILFRNKGEDAAKREEEYTELFSNPFPAAVRGFVDDIIEPSSTRRRICEDFKMLENKKLDNPWKKHGNIPL</sequence>
<protein>
    <recommendedName>
        <fullName evidence="5">Propionyl-CoA carboxylase beta chain, mitochondrial</fullName>
        <ecNumber evidence="3">6.4.1.3</ecNumber>
    </recommendedName>
    <alternativeName>
        <fullName evidence="6">Propanoyl-CoA:carbon dioxide ligase subunit beta</fullName>
    </alternativeName>
</protein>
<dbReference type="Pfam" id="PF01039">
    <property type="entry name" value="Carboxyl_trans"/>
    <property type="match status" value="1"/>
</dbReference>
<evidence type="ECO:0000256" key="5">
    <source>
        <dbReference type="ARBA" id="ARBA00041138"/>
    </source>
</evidence>
<comment type="pathway">
    <text evidence="1">Metabolic intermediate metabolism; propanoyl-CoA degradation; succinyl-CoA from propanoyl-CoA: step 1/3.</text>
</comment>
<dbReference type="PROSITE" id="PS51034">
    <property type="entry name" value="ZP_2"/>
    <property type="match status" value="1"/>
</dbReference>
<dbReference type="Proteomes" id="UP000835052">
    <property type="component" value="Unassembled WGS sequence"/>
</dbReference>
<evidence type="ECO:0000313" key="14">
    <source>
        <dbReference type="Proteomes" id="UP000835052"/>
    </source>
</evidence>
<feature type="domain" description="ZP" evidence="12">
    <location>
        <begin position="1"/>
        <end position="238"/>
    </location>
</feature>
<dbReference type="GO" id="GO:0005739">
    <property type="term" value="C:mitochondrion"/>
    <property type="evidence" value="ECO:0007669"/>
    <property type="project" value="TreeGrafter"/>
</dbReference>
<dbReference type="InterPro" id="IPR011762">
    <property type="entry name" value="COA_CT_N"/>
</dbReference>
<evidence type="ECO:0000256" key="6">
    <source>
        <dbReference type="ARBA" id="ARBA00042797"/>
    </source>
</evidence>
<comment type="catalytic activity">
    <reaction evidence="7">
        <text>butanoyl-CoA + hydrogencarbonate + ATP = (2S)-ethylmalonyl-CoA + ADP + phosphate + H(+)</text>
        <dbReference type="Rhea" id="RHEA:59520"/>
        <dbReference type="ChEBI" id="CHEBI:15378"/>
        <dbReference type="ChEBI" id="CHEBI:17544"/>
        <dbReference type="ChEBI" id="CHEBI:30616"/>
        <dbReference type="ChEBI" id="CHEBI:43474"/>
        <dbReference type="ChEBI" id="CHEBI:57371"/>
        <dbReference type="ChEBI" id="CHEBI:60909"/>
        <dbReference type="ChEBI" id="CHEBI:456216"/>
    </reaction>
    <physiologicalReaction direction="left-to-right" evidence="7">
        <dbReference type="Rhea" id="RHEA:59521"/>
    </physiologicalReaction>
</comment>
<evidence type="ECO:0000259" key="10">
    <source>
        <dbReference type="PROSITE" id="PS50980"/>
    </source>
</evidence>
<dbReference type="PROSITE" id="PS50989">
    <property type="entry name" value="COA_CT_CTER"/>
    <property type="match status" value="1"/>
</dbReference>
<evidence type="ECO:0000259" key="11">
    <source>
        <dbReference type="PROSITE" id="PS50989"/>
    </source>
</evidence>
<dbReference type="OrthoDB" id="439921at2759"/>
<dbReference type="InterPro" id="IPR011763">
    <property type="entry name" value="COA_CT_C"/>
</dbReference>
<evidence type="ECO:0000256" key="2">
    <source>
        <dbReference type="ARBA" id="ARBA00006102"/>
    </source>
</evidence>
<dbReference type="InterPro" id="IPR029045">
    <property type="entry name" value="ClpP/crotonase-like_dom_sf"/>
</dbReference>
<dbReference type="PANTHER" id="PTHR43842">
    <property type="entry name" value="PROPIONYL-COA CARBOXYLASE BETA CHAIN"/>
    <property type="match status" value="1"/>
</dbReference>
<name>A0A8S1H8L2_9PELO</name>
<dbReference type="PROSITE" id="PS50980">
    <property type="entry name" value="COA_CT_NTER"/>
    <property type="match status" value="1"/>
</dbReference>
<dbReference type="EC" id="6.4.1.3" evidence="3"/>
<dbReference type="InterPro" id="IPR001507">
    <property type="entry name" value="ZP_dom"/>
</dbReference>
<dbReference type="Pfam" id="PF25057">
    <property type="entry name" value="CUT_N"/>
    <property type="match status" value="1"/>
</dbReference>
<dbReference type="Pfam" id="PF25301">
    <property type="entry name" value="CUT_C"/>
    <property type="match status" value="1"/>
</dbReference>
<gene>
    <name evidence="13" type="ORF">CAUJ_LOCUS7381</name>
</gene>
<evidence type="ECO:0000256" key="1">
    <source>
        <dbReference type="ARBA" id="ARBA00005060"/>
    </source>
</evidence>
<dbReference type="Gene3D" id="3.90.226.10">
    <property type="entry name" value="2-enoyl-CoA Hydratase, Chain A, domain 1"/>
    <property type="match status" value="2"/>
</dbReference>
<dbReference type="InterPro" id="IPR057475">
    <property type="entry name" value="CUT_C"/>
</dbReference>
<dbReference type="FunFam" id="3.90.226.10:FF:000016">
    <property type="entry name" value="Propionyl-CoA carboxylase, beta subunit"/>
    <property type="match status" value="1"/>
</dbReference>
<reference evidence="13" key="1">
    <citation type="submission" date="2020-10" db="EMBL/GenBank/DDBJ databases">
        <authorList>
            <person name="Kikuchi T."/>
        </authorList>
    </citation>
    <scope>NUCLEOTIDE SEQUENCE</scope>
    <source>
        <strain evidence="13">NKZ352</strain>
    </source>
</reference>
<keyword evidence="14" id="KW-1185">Reference proteome</keyword>
<comment type="caution">
    <text evidence="13">The sequence shown here is derived from an EMBL/GenBank/DDBJ whole genome shotgun (WGS) entry which is preliminary data.</text>
</comment>
<evidence type="ECO:0000256" key="8">
    <source>
        <dbReference type="ARBA" id="ARBA00049495"/>
    </source>
</evidence>
<dbReference type="PANTHER" id="PTHR43842:SF2">
    <property type="entry name" value="PROPIONYL-COA CARBOXYLASE BETA CHAIN, MITOCHONDRIAL"/>
    <property type="match status" value="1"/>
</dbReference>
<dbReference type="GO" id="GO:0009062">
    <property type="term" value="P:fatty acid catabolic process"/>
    <property type="evidence" value="ECO:0007669"/>
    <property type="project" value="UniProtKB-ARBA"/>
</dbReference>
<evidence type="ECO:0000256" key="9">
    <source>
        <dbReference type="SAM" id="MobiDB-lite"/>
    </source>
</evidence>
<evidence type="ECO:0000256" key="4">
    <source>
        <dbReference type="ARBA" id="ARBA00038567"/>
    </source>
</evidence>
<dbReference type="InterPro" id="IPR042235">
    <property type="entry name" value="ZP-C_dom"/>
</dbReference>
<proteinExistence type="inferred from homology"/>
<dbReference type="SMART" id="SM00241">
    <property type="entry name" value="ZP"/>
    <property type="match status" value="1"/>
</dbReference>
<dbReference type="InterPro" id="IPR056953">
    <property type="entry name" value="CUT_N"/>
</dbReference>
<evidence type="ECO:0000256" key="7">
    <source>
        <dbReference type="ARBA" id="ARBA00048208"/>
    </source>
</evidence>
<dbReference type="SUPFAM" id="SSF52096">
    <property type="entry name" value="ClpP/crotonase"/>
    <property type="match status" value="2"/>
</dbReference>
<dbReference type="GO" id="GO:0004658">
    <property type="term" value="F:propionyl-CoA carboxylase activity"/>
    <property type="evidence" value="ECO:0007669"/>
    <property type="project" value="UniProtKB-EC"/>
</dbReference>
<dbReference type="FunFam" id="3.90.226.10:FF:000017">
    <property type="entry name" value="Propionyl-CoA carboxylase subunit beta 5"/>
    <property type="match status" value="1"/>
</dbReference>
<dbReference type="InterPro" id="IPR034733">
    <property type="entry name" value="AcCoA_carboxyl_beta"/>
</dbReference>